<sequence length="231" mass="26417">MPYLRIVGYDARLSRAFQTRFMLRRSVLFRFGISAPHRTLRLFEVFCSFPTRIAHPSKPFSHRFTHECGLGHYMNAGCQVLTFDRNTDVLRCNGKEYHHGLLRRGFSKNSLEPIKMPHPDRSSLYTEAQVDPALIEHTHVLFSAKFWKEGDLVRPKDGPLMEQRCSILLIKHLRGEVTLQPCDPDLPVCMVPIVNLRRVFRQGDAIRVLAGLHLGLSGTIISLSKDQATLL</sequence>
<keyword evidence="2" id="KW-1185">Reference proteome</keyword>
<dbReference type="OrthoDB" id="2671396at2759"/>
<dbReference type="EMBL" id="JAGFBS010000026">
    <property type="protein sequence ID" value="KAG6372666.1"/>
    <property type="molecule type" value="Genomic_DNA"/>
</dbReference>
<proteinExistence type="predicted"/>
<organism evidence="1 2">
    <name type="scientific">Boletus reticuloceps</name>
    <dbReference type="NCBI Taxonomy" id="495285"/>
    <lineage>
        <taxon>Eukaryota</taxon>
        <taxon>Fungi</taxon>
        <taxon>Dikarya</taxon>
        <taxon>Basidiomycota</taxon>
        <taxon>Agaricomycotina</taxon>
        <taxon>Agaricomycetes</taxon>
        <taxon>Agaricomycetidae</taxon>
        <taxon>Boletales</taxon>
        <taxon>Boletineae</taxon>
        <taxon>Boletaceae</taxon>
        <taxon>Boletoideae</taxon>
        <taxon>Boletus</taxon>
    </lineage>
</organism>
<gene>
    <name evidence="1" type="ORF">JVT61DRAFT_7423</name>
</gene>
<dbReference type="AlphaFoldDB" id="A0A8I3A744"/>
<dbReference type="Proteomes" id="UP000683000">
    <property type="component" value="Unassembled WGS sequence"/>
</dbReference>
<reference evidence="1" key="1">
    <citation type="submission" date="2021-03" db="EMBL/GenBank/DDBJ databases">
        <title>Evolutionary innovations through gain and loss of genes in the ectomycorrhizal Boletales.</title>
        <authorList>
            <person name="Wu G."/>
            <person name="Miyauchi S."/>
            <person name="Morin E."/>
            <person name="Yang Z.-L."/>
            <person name="Xu J."/>
            <person name="Martin F.M."/>
        </authorList>
    </citation>
    <scope>NUCLEOTIDE SEQUENCE</scope>
    <source>
        <strain evidence="1">BR01</strain>
    </source>
</reference>
<evidence type="ECO:0000313" key="1">
    <source>
        <dbReference type="EMBL" id="KAG6372666.1"/>
    </source>
</evidence>
<evidence type="ECO:0000313" key="2">
    <source>
        <dbReference type="Proteomes" id="UP000683000"/>
    </source>
</evidence>
<accession>A0A8I3A744</accession>
<dbReference type="SUPFAM" id="SSF50104">
    <property type="entry name" value="Translation proteins SH3-like domain"/>
    <property type="match status" value="1"/>
</dbReference>
<name>A0A8I3A744_9AGAM</name>
<protein>
    <submittedName>
        <fullName evidence="1">Uncharacterized protein</fullName>
    </submittedName>
</protein>
<comment type="caution">
    <text evidence="1">The sequence shown here is derived from an EMBL/GenBank/DDBJ whole genome shotgun (WGS) entry which is preliminary data.</text>
</comment>
<dbReference type="InterPro" id="IPR008991">
    <property type="entry name" value="Translation_prot_SH3-like_sf"/>
</dbReference>